<feature type="region of interest" description="Disordered" evidence="6">
    <location>
        <begin position="1"/>
        <end position="52"/>
    </location>
</feature>
<dbReference type="GO" id="GO:0016926">
    <property type="term" value="P:protein desumoylation"/>
    <property type="evidence" value="ECO:0000318"/>
    <property type="project" value="GO_Central"/>
</dbReference>
<evidence type="ECO:0000259" key="7">
    <source>
        <dbReference type="PROSITE" id="PS50600"/>
    </source>
</evidence>
<evidence type="ECO:0000256" key="4">
    <source>
        <dbReference type="ARBA" id="ARBA00022786"/>
    </source>
</evidence>
<feature type="region of interest" description="Disordered" evidence="6">
    <location>
        <begin position="232"/>
        <end position="285"/>
    </location>
</feature>
<dbReference type="OMA" id="CCARINN"/>
<dbReference type="EMBL" id="AHAT01003497">
    <property type="status" value="NOT_ANNOTATED_CDS"/>
    <property type="molecule type" value="Genomic_DNA"/>
</dbReference>
<feature type="compositionally biased region" description="Low complexity" evidence="6">
    <location>
        <begin position="34"/>
        <end position="44"/>
    </location>
</feature>
<reference evidence="8" key="3">
    <citation type="submission" date="2025-09" db="UniProtKB">
        <authorList>
            <consortium name="Ensembl"/>
        </authorList>
    </citation>
    <scope>IDENTIFICATION</scope>
</reference>
<keyword evidence="4" id="KW-0833">Ubl conjugation pathway</keyword>
<dbReference type="InterPro" id="IPR003653">
    <property type="entry name" value="Peptidase_C48_C"/>
</dbReference>
<evidence type="ECO:0000313" key="8">
    <source>
        <dbReference type="Ensembl" id="ENSLOCP00000011612.1"/>
    </source>
</evidence>
<feature type="region of interest" description="Disordered" evidence="6">
    <location>
        <begin position="178"/>
        <end position="197"/>
    </location>
</feature>
<feature type="compositionally biased region" description="Basic and acidic residues" evidence="6">
    <location>
        <begin position="232"/>
        <end position="252"/>
    </location>
</feature>
<feature type="compositionally biased region" description="Polar residues" evidence="6">
    <location>
        <begin position="188"/>
        <end position="197"/>
    </location>
</feature>
<feature type="compositionally biased region" description="Polar residues" evidence="6">
    <location>
        <begin position="152"/>
        <end position="168"/>
    </location>
</feature>
<dbReference type="PANTHER" id="PTHR46896">
    <property type="entry name" value="SENTRIN-SPECIFIC PROTEASE"/>
    <property type="match status" value="1"/>
</dbReference>
<dbReference type="GO" id="GO:0005737">
    <property type="term" value="C:cytoplasm"/>
    <property type="evidence" value="ECO:0000318"/>
    <property type="project" value="GO_Central"/>
</dbReference>
<sequence length="1017" mass="114725">MDHRKVLGLSPLQDKLGSPKLKGSFRIPKRKSSSDSPSVVMQSPLSQTSGSGYKKLHWSQISNSGRRSQALISLNRHNSPNAADREMRVWSGSCTIKLKSQPSEQCLDCFGVEEYNHTQSKDARLVLTDVLRTELGRDYLNREKGNKESDSRASPTASREISEQNSLALTPHRLNCHLRSGWPKRTSDSSLLQPSENLTKTRLSVPLRGTEVESKDSLPSCRVARRLIENNNRIKNEAQDPADAKKSLSESNRKRKTGVETEEPQGENRNDSLVPCGGNETADSIENCQTPGRRAVLEQTCQVSSSAKKLCLRRSGNSVTPESPTGQKTDPVQSNSTETSTQAGEKPPCSDQPEQRTEEREMSVRTRHSASRSKSPPAPSEPIVLSSDEEEGNSCTPESTTSLTPATKQLRTSNSEMEEKERQKDVRELEYQKLDEEISLGEKSAESDEKERGLYVELKFSEFHFGKIKGEPHGCLQVTGESIIIPLKDPDNRGETLSLTVVQSELRRYGVWQRSPVGDGSEACTLIFLWVSEAQAQLIQKELSPVYPVEQAAKASEFVLLKLCAKEDEQHCKRLGKLMGWRDGSSELLDPLSQSEGLSLLRRFERNSPLLSVLKQCEAQRAEPEDHRPQSGHTRHSPASPQEGASLPKPCYTLCHNRVNDSYSVSVAAKPDKCWSQHSYRGPPTRLILYPPPPSKGGIAVTSEDLECLDNGEFLNDVIIDFYLKYLMLEKAPKEVTGRAHVFSSFFYKQLTRKDTPNEEMANISAQHRRHHRVKTWTRHIDIFTKDFLFVPVNQKAHWYLAVICFPWLEELRHEGWKGQAAHTTGVNRTCRARTGPHASGSHRINGFSNTASVEGSKDCEEEKGKTEIYKRGLSASCLQNLHRLPECTQKTCQRDKVCRRPCILIMDSLKLSSHDRTVKLLQEYLQVEWEVRRGTPREFTSQVEGCHCSVPLQNNSSDCGIYLLQYVESFLQDPVVHFDFPLLLEQWFPRQEVNRKRDEIRDLVLQLYSQQKNGSQ</sequence>
<keyword evidence="3" id="KW-0645">Protease</keyword>
<dbReference type="KEGG" id="loc:102687049"/>
<dbReference type="Gene3D" id="1.10.418.20">
    <property type="match status" value="2"/>
</dbReference>
<dbReference type="GO" id="GO:0070139">
    <property type="term" value="F:SUMO-specific endopeptidase activity"/>
    <property type="evidence" value="ECO:0000318"/>
    <property type="project" value="GO_Central"/>
</dbReference>
<dbReference type="PROSITE" id="PS50600">
    <property type="entry name" value="ULP_PROTEASE"/>
    <property type="match status" value="1"/>
</dbReference>
<dbReference type="Pfam" id="PF02902">
    <property type="entry name" value="Peptidase_C48"/>
    <property type="match status" value="1"/>
</dbReference>
<accession>W5MTA3</accession>
<dbReference type="EMBL" id="AHAT01003498">
    <property type="status" value="NOT_ANNOTATED_CDS"/>
    <property type="molecule type" value="Genomic_DNA"/>
</dbReference>
<keyword evidence="9" id="KW-1185">Reference proteome</keyword>
<feature type="compositionally biased region" description="Polar residues" evidence="6">
    <location>
        <begin position="393"/>
        <end position="415"/>
    </location>
</feature>
<dbReference type="Bgee" id="ENSLOCG00000009501">
    <property type="expression patterns" value="Expressed in bone element and 13 other cell types or tissues"/>
</dbReference>
<dbReference type="Ensembl" id="ENSLOCT00000011629.1">
    <property type="protein sequence ID" value="ENSLOCP00000011612.1"/>
    <property type="gene ID" value="ENSLOCG00000009501.1"/>
</dbReference>
<dbReference type="GeneTree" id="ENSGT00940000157308"/>
<proteinExistence type="inferred from homology"/>
<dbReference type="GO" id="GO:0005634">
    <property type="term" value="C:nucleus"/>
    <property type="evidence" value="ECO:0000318"/>
    <property type="project" value="GO_Central"/>
</dbReference>
<feature type="compositionally biased region" description="Basic and acidic residues" evidence="6">
    <location>
        <begin position="618"/>
        <end position="629"/>
    </location>
</feature>
<feature type="compositionally biased region" description="Polar residues" evidence="6">
    <location>
        <begin position="315"/>
        <end position="343"/>
    </location>
</feature>
<keyword evidence="2" id="KW-0597">Phosphoprotein</keyword>
<evidence type="ECO:0000256" key="1">
    <source>
        <dbReference type="ARBA" id="ARBA00005234"/>
    </source>
</evidence>
<dbReference type="InterPro" id="IPR051947">
    <property type="entry name" value="Sentrin-specific_protease"/>
</dbReference>
<evidence type="ECO:0000313" key="9">
    <source>
        <dbReference type="Proteomes" id="UP000018468"/>
    </source>
</evidence>
<evidence type="ECO:0000256" key="2">
    <source>
        <dbReference type="ARBA" id="ARBA00022553"/>
    </source>
</evidence>
<feature type="compositionally biased region" description="Basic and acidic residues" evidence="6">
    <location>
        <begin position="353"/>
        <end position="364"/>
    </location>
</feature>
<dbReference type="STRING" id="7918.ENSLOCP00000011612"/>
<feature type="domain" description="Ubiquitin-like protease family profile" evidence="7">
    <location>
        <begin position="699"/>
        <end position="971"/>
    </location>
</feature>
<organism evidence="8 9">
    <name type="scientific">Lepisosteus oculatus</name>
    <name type="common">Spotted gar</name>
    <dbReference type="NCBI Taxonomy" id="7918"/>
    <lineage>
        <taxon>Eukaryota</taxon>
        <taxon>Metazoa</taxon>
        <taxon>Chordata</taxon>
        <taxon>Craniata</taxon>
        <taxon>Vertebrata</taxon>
        <taxon>Euteleostomi</taxon>
        <taxon>Actinopterygii</taxon>
        <taxon>Neopterygii</taxon>
        <taxon>Holostei</taxon>
        <taxon>Semionotiformes</taxon>
        <taxon>Lepisosteidae</taxon>
        <taxon>Lepisosteus</taxon>
    </lineage>
</organism>
<dbReference type="GeneID" id="102687049"/>
<evidence type="ECO:0000256" key="3">
    <source>
        <dbReference type="ARBA" id="ARBA00022670"/>
    </source>
</evidence>
<protein>
    <submittedName>
        <fullName evidence="8">SUMO specific peptidase 7b</fullName>
    </submittedName>
</protein>
<evidence type="ECO:0000256" key="6">
    <source>
        <dbReference type="SAM" id="MobiDB-lite"/>
    </source>
</evidence>
<keyword evidence="5" id="KW-0378">Hydrolase</keyword>
<dbReference type="AlphaFoldDB" id="W5MTA3"/>
<dbReference type="eggNOG" id="KOG0779">
    <property type="taxonomic scope" value="Eukaryota"/>
</dbReference>
<reference evidence="8" key="2">
    <citation type="submission" date="2025-08" db="UniProtKB">
        <authorList>
            <consortium name="Ensembl"/>
        </authorList>
    </citation>
    <scope>IDENTIFICATION</scope>
</reference>
<comment type="similarity">
    <text evidence="1">Belongs to the peptidase C48 family.</text>
</comment>
<dbReference type="InParanoid" id="W5MTA3"/>
<feature type="compositionally biased region" description="Basic and acidic residues" evidence="6">
    <location>
        <begin position="141"/>
        <end position="151"/>
    </location>
</feature>
<reference evidence="9" key="1">
    <citation type="submission" date="2011-12" db="EMBL/GenBank/DDBJ databases">
        <title>The Draft Genome of Lepisosteus oculatus.</title>
        <authorList>
            <consortium name="The Broad Institute Genome Assembly &amp; Analysis Group"/>
            <consortium name="Computational R&amp;D Group"/>
            <consortium name="and Sequencing Platform"/>
            <person name="Di Palma F."/>
            <person name="Alfoldi J."/>
            <person name="Johnson J."/>
            <person name="Berlin A."/>
            <person name="Gnerre S."/>
            <person name="Jaffe D."/>
            <person name="MacCallum I."/>
            <person name="Young S."/>
            <person name="Walker B.J."/>
            <person name="Lander E.S."/>
            <person name="Lindblad-Toh K."/>
        </authorList>
    </citation>
    <scope>NUCLEOTIDE SEQUENCE [LARGE SCALE GENOMIC DNA]</scope>
</reference>
<dbReference type="OrthoDB" id="442460at2759"/>
<dbReference type="Gene3D" id="3.30.310.130">
    <property type="entry name" value="Ubiquitin-related"/>
    <property type="match status" value="2"/>
</dbReference>
<feature type="region of interest" description="Disordered" evidence="6">
    <location>
        <begin position="141"/>
        <end position="168"/>
    </location>
</feature>
<dbReference type="HOGENOM" id="CLU_296644_0_0_1"/>
<feature type="region of interest" description="Disordered" evidence="6">
    <location>
        <begin position="307"/>
        <end position="428"/>
    </location>
</feature>
<feature type="compositionally biased region" description="Basic and acidic residues" evidence="6">
    <location>
        <begin position="417"/>
        <end position="428"/>
    </location>
</feature>
<dbReference type="GO" id="GO:0006508">
    <property type="term" value="P:proteolysis"/>
    <property type="evidence" value="ECO:0007669"/>
    <property type="project" value="UniProtKB-KW"/>
</dbReference>
<feature type="region of interest" description="Disordered" evidence="6">
    <location>
        <begin position="618"/>
        <end position="645"/>
    </location>
</feature>
<dbReference type="SUPFAM" id="SSF54001">
    <property type="entry name" value="Cysteine proteinases"/>
    <property type="match status" value="1"/>
</dbReference>
<dbReference type="InterPro" id="IPR038765">
    <property type="entry name" value="Papain-like_cys_pep_sf"/>
</dbReference>
<evidence type="ECO:0000256" key="5">
    <source>
        <dbReference type="ARBA" id="ARBA00022801"/>
    </source>
</evidence>
<name>W5MTA3_LEPOC</name>
<dbReference type="Proteomes" id="UP000018468">
    <property type="component" value="Linkage group LG17"/>
</dbReference>
<dbReference type="PANTHER" id="PTHR46896:SF2">
    <property type="entry name" value="SENTRIN-SPECIFIC PROTEASE 7"/>
    <property type="match status" value="1"/>
</dbReference>